<dbReference type="EMBL" id="HBUF01076379">
    <property type="protein sequence ID" value="CAG6631247.1"/>
    <property type="molecule type" value="Transcribed_RNA"/>
</dbReference>
<feature type="transmembrane region" description="Helical" evidence="1">
    <location>
        <begin position="51"/>
        <end position="69"/>
    </location>
</feature>
<accession>A0A8D8VPS6</accession>
<keyword evidence="1" id="KW-0812">Transmembrane</keyword>
<sequence>MRKIKTKKLKNVKIKNVILFLKPVFPFYLILFNRSVVRFQRFERVKFSSGVVGIWGLLSLKGDAMTFVVQNYVGLSRYGTKAGSHKRQSAISILQLLSILLLSILLIHTDK</sequence>
<feature type="transmembrane region" description="Helical" evidence="1">
    <location>
        <begin position="90"/>
        <end position="108"/>
    </location>
</feature>
<organism evidence="2">
    <name type="scientific">Cacopsylla melanoneura</name>
    <dbReference type="NCBI Taxonomy" id="428564"/>
    <lineage>
        <taxon>Eukaryota</taxon>
        <taxon>Metazoa</taxon>
        <taxon>Ecdysozoa</taxon>
        <taxon>Arthropoda</taxon>
        <taxon>Hexapoda</taxon>
        <taxon>Insecta</taxon>
        <taxon>Pterygota</taxon>
        <taxon>Neoptera</taxon>
        <taxon>Paraneoptera</taxon>
        <taxon>Hemiptera</taxon>
        <taxon>Sternorrhyncha</taxon>
        <taxon>Psylloidea</taxon>
        <taxon>Psyllidae</taxon>
        <taxon>Psyllinae</taxon>
        <taxon>Cacopsylla</taxon>
    </lineage>
</organism>
<keyword evidence="1" id="KW-0472">Membrane</keyword>
<protein>
    <submittedName>
        <fullName evidence="2">Uncharacterized protein</fullName>
    </submittedName>
</protein>
<proteinExistence type="predicted"/>
<dbReference type="AlphaFoldDB" id="A0A8D8VPS6"/>
<feature type="transmembrane region" description="Helical" evidence="1">
    <location>
        <begin position="12"/>
        <end position="31"/>
    </location>
</feature>
<reference evidence="2" key="1">
    <citation type="submission" date="2021-05" db="EMBL/GenBank/DDBJ databases">
        <authorList>
            <person name="Alioto T."/>
            <person name="Alioto T."/>
            <person name="Gomez Garrido J."/>
        </authorList>
    </citation>
    <scope>NUCLEOTIDE SEQUENCE</scope>
</reference>
<name>A0A8D8VPS6_9HEMI</name>
<evidence type="ECO:0000256" key="1">
    <source>
        <dbReference type="SAM" id="Phobius"/>
    </source>
</evidence>
<keyword evidence="1" id="KW-1133">Transmembrane helix</keyword>
<evidence type="ECO:0000313" key="2">
    <source>
        <dbReference type="EMBL" id="CAG6631247.1"/>
    </source>
</evidence>